<dbReference type="EMBL" id="CP001344">
    <property type="protein sequence ID" value="ACL44543.1"/>
    <property type="molecule type" value="Genomic_DNA"/>
</dbReference>
<accession>B8HV91</accession>
<dbReference type="PANTHER" id="PTHR43685">
    <property type="entry name" value="GLYCOSYLTRANSFERASE"/>
    <property type="match status" value="1"/>
</dbReference>
<dbReference type="Pfam" id="PF00535">
    <property type="entry name" value="Glycos_transf_2"/>
    <property type="match status" value="1"/>
</dbReference>
<dbReference type="InterPro" id="IPR029044">
    <property type="entry name" value="Nucleotide-diphossugar_trans"/>
</dbReference>
<keyword evidence="2" id="KW-0808">Transferase</keyword>
<protein>
    <submittedName>
        <fullName evidence="2">Glycosyl transferase family 2</fullName>
    </submittedName>
</protein>
<dbReference type="GO" id="GO:0016740">
    <property type="term" value="F:transferase activity"/>
    <property type="evidence" value="ECO:0007669"/>
    <property type="project" value="UniProtKB-KW"/>
</dbReference>
<feature type="domain" description="Glycosyltransferase 2-like" evidence="1">
    <location>
        <begin position="10"/>
        <end position="182"/>
    </location>
</feature>
<proteinExistence type="predicted"/>
<sequence length="293" mass="34162">MNSSKDIRVSIVIPCFNDGQYLKEAIASVTALPDQIYEIIIVNDGSTDVLTHQVLNELRSNGYQVIDQPNQGAPAARNTGVRMAKGEYILPLDADNRIRIPYIYKGIEVLDRYHDVAVVYGDVEHFGEGITNLEELPAFSVRYEAISFDHGFRAVQRVPDFNLSWLINHNYIDMCAVFRKSVWDECGPYDINMPFGCYDDWDLWLSIAKKGYRFYHIPEILFEYRVKPISLSTASRNKEKNKVVYRYLAFKHAALFPKEFRLYFKPYRVWLKIWNTLQSLLNLPHQKTEQEFL</sequence>
<dbReference type="InterPro" id="IPR050834">
    <property type="entry name" value="Glycosyltransf_2"/>
</dbReference>
<dbReference type="OrthoDB" id="9785185at2"/>
<dbReference type="STRING" id="395961.Cyan7425_2182"/>
<dbReference type="SUPFAM" id="SSF53448">
    <property type="entry name" value="Nucleotide-diphospho-sugar transferases"/>
    <property type="match status" value="1"/>
</dbReference>
<dbReference type="KEGG" id="cyn:Cyan7425_2182"/>
<dbReference type="HOGENOM" id="CLU_025996_0_7_3"/>
<dbReference type="eggNOG" id="COG1216">
    <property type="taxonomic scope" value="Bacteria"/>
</dbReference>
<evidence type="ECO:0000259" key="1">
    <source>
        <dbReference type="Pfam" id="PF00535"/>
    </source>
</evidence>
<dbReference type="CAZy" id="GT2">
    <property type="family name" value="Glycosyltransferase Family 2"/>
</dbReference>
<dbReference type="AlphaFoldDB" id="B8HV91"/>
<reference evidence="2" key="1">
    <citation type="submission" date="2009-01" db="EMBL/GenBank/DDBJ databases">
        <title>Complete sequence of chromosome Cyanothece sp. PCC 7425.</title>
        <authorList>
            <consortium name="US DOE Joint Genome Institute"/>
            <person name="Lucas S."/>
            <person name="Copeland A."/>
            <person name="Lapidus A."/>
            <person name="Glavina del Rio T."/>
            <person name="Dalin E."/>
            <person name="Tice H."/>
            <person name="Bruce D."/>
            <person name="Goodwin L."/>
            <person name="Pitluck S."/>
            <person name="Sims D."/>
            <person name="Meineke L."/>
            <person name="Brettin T."/>
            <person name="Detter J.C."/>
            <person name="Han C."/>
            <person name="Larimer F."/>
            <person name="Land M."/>
            <person name="Hauser L."/>
            <person name="Kyrpides N."/>
            <person name="Ovchinnikova G."/>
            <person name="Liberton M."/>
            <person name="Stoeckel J."/>
            <person name="Banerjee A."/>
            <person name="Singh A."/>
            <person name="Page L."/>
            <person name="Sato H."/>
            <person name="Zhao L."/>
            <person name="Sherman L."/>
            <person name="Pakrasi H."/>
            <person name="Richardson P."/>
        </authorList>
    </citation>
    <scope>NUCLEOTIDE SEQUENCE</scope>
    <source>
        <strain evidence="2">PCC 7425</strain>
    </source>
</reference>
<organism evidence="2">
    <name type="scientific">Cyanothece sp. (strain PCC 7425 / ATCC 29141)</name>
    <dbReference type="NCBI Taxonomy" id="395961"/>
    <lineage>
        <taxon>Bacteria</taxon>
        <taxon>Bacillati</taxon>
        <taxon>Cyanobacteriota</taxon>
        <taxon>Cyanophyceae</taxon>
        <taxon>Gomontiellales</taxon>
        <taxon>Cyanothecaceae</taxon>
        <taxon>Cyanothece</taxon>
    </lineage>
</organism>
<name>B8HV91_CYAP4</name>
<dbReference type="Gene3D" id="3.90.550.10">
    <property type="entry name" value="Spore Coat Polysaccharide Biosynthesis Protein SpsA, Chain A"/>
    <property type="match status" value="1"/>
</dbReference>
<dbReference type="PANTHER" id="PTHR43685:SF2">
    <property type="entry name" value="GLYCOSYLTRANSFERASE 2-LIKE DOMAIN-CONTAINING PROTEIN"/>
    <property type="match status" value="1"/>
</dbReference>
<evidence type="ECO:0000313" key="2">
    <source>
        <dbReference type="EMBL" id="ACL44543.1"/>
    </source>
</evidence>
<dbReference type="InterPro" id="IPR001173">
    <property type="entry name" value="Glyco_trans_2-like"/>
</dbReference>
<gene>
    <name evidence="2" type="ordered locus">Cyan7425_2182</name>
</gene>